<dbReference type="Proteomes" id="UP001500394">
    <property type="component" value="Unassembled WGS sequence"/>
</dbReference>
<keyword evidence="6" id="KW-1185">Reference proteome</keyword>
<comment type="caution">
    <text evidence="5">The sequence shown here is derived from an EMBL/GenBank/DDBJ whole genome shotgun (WGS) entry which is preliminary data.</text>
</comment>
<evidence type="ECO:0000256" key="3">
    <source>
        <dbReference type="ARBA" id="ARBA00023163"/>
    </source>
</evidence>
<name>A0ABP8R3T0_9SPHI</name>
<dbReference type="PROSITE" id="PS00041">
    <property type="entry name" value="HTH_ARAC_FAMILY_1"/>
    <property type="match status" value="1"/>
</dbReference>
<dbReference type="EMBL" id="BAABGR010000023">
    <property type="protein sequence ID" value="GAA4517470.1"/>
    <property type="molecule type" value="Genomic_DNA"/>
</dbReference>
<evidence type="ECO:0000313" key="6">
    <source>
        <dbReference type="Proteomes" id="UP001500394"/>
    </source>
</evidence>
<dbReference type="Pfam" id="PF12833">
    <property type="entry name" value="HTH_18"/>
    <property type="match status" value="1"/>
</dbReference>
<organism evidence="5 6">
    <name type="scientific">Sphingobacterium thermophilum</name>
    <dbReference type="NCBI Taxonomy" id="768534"/>
    <lineage>
        <taxon>Bacteria</taxon>
        <taxon>Pseudomonadati</taxon>
        <taxon>Bacteroidota</taxon>
        <taxon>Sphingobacteriia</taxon>
        <taxon>Sphingobacteriales</taxon>
        <taxon>Sphingobacteriaceae</taxon>
        <taxon>Sphingobacterium</taxon>
    </lineage>
</organism>
<keyword evidence="1" id="KW-0805">Transcription regulation</keyword>
<dbReference type="RefSeq" id="WP_345067709.1">
    <property type="nucleotide sequence ID" value="NZ_BAABGR010000023.1"/>
</dbReference>
<gene>
    <name evidence="5" type="ORF">GCM10023173_18020</name>
</gene>
<evidence type="ECO:0000256" key="2">
    <source>
        <dbReference type="ARBA" id="ARBA00023125"/>
    </source>
</evidence>
<dbReference type="SUPFAM" id="SSF46689">
    <property type="entry name" value="Homeodomain-like"/>
    <property type="match status" value="2"/>
</dbReference>
<feature type="domain" description="HTH araC/xylS-type" evidence="4">
    <location>
        <begin position="142"/>
        <end position="240"/>
    </location>
</feature>
<dbReference type="Gene3D" id="1.10.10.60">
    <property type="entry name" value="Homeodomain-like"/>
    <property type="match status" value="2"/>
</dbReference>
<sequence length="245" mass="28198">MELISEYIYLNISQKADLDSSFCVTTQDQSYILLTFGLSTNDCLFDLTDNNYEFQIRISKTYFEKYNETLDINVEKQTICCNTQAKLLEIINCKLTGIHRKIFLESNILYLLYQSQKNNLIFQLGCDSCAILNKPIEVEKINLAKKYILDNLSNNLTIPIIASNVGTNQCYLKKGFKEIFNQTIFEFIQENRMIKAKHLLQNPNPNITEIAFSVGYSSLSSFSQAYKNYFGISPLEQTKAVFPNN</sequence>
<dbReference type="PANTHER" id="PTHR47893:SF1">
    <property type="entry name" value="REGULATORY PROTEIN PCHR"/>
    <property type="match status" value="1"/>
</dbReference>
<proteinExistence type="predicted"/>
<protein>
    <recommendedName>
        <fullName evidence="4">HTH araC/xylS-type domain-containing protein</fullName>
    </recommendedName>
</protein>
<accession>A0ABP8R3T0</accession>
<dbReference type="InterPro" id="IPR053142">
    <property type="entry name" value="PchR_regulatory_protein"/>
</dbReference>
<dbReference type="InterPro" id="IPR020449">
    <property type="entry name" value="Tscrpt_reg_AraC-type_HTH"/>
</dbReference>
<dbReference type="InterPro" id="IPR018062">
    <property type="entry name" value="HTH_AraC-typ_CS"/>
</dbReference>
<dbReference type="PROSITE" id="PS01124">
    <property type="entry name" value="HTH_ARAC_FAMILY_2"/>
    <property type="match status" value="1"/>
</dbReference>
<keyword evidence="3" id="KW-0804">Transcription</keyword>
<evidence type="ECO:0000313" key="5">
    <source>
        <dbReference type="EMBL" id="GAA4517470.1"/>
    </source>
</evidence>
<dbReference type="SMART" id="SM00342">
    <property type="entry name" value="HTH_ARAC"/>
    <property type="match status" value="1"/>
</dbReference>
<evidence type="ECO:0000256" key="1">
    <source>
        <dbReference type="ARBA" id="ARBA00023015"/>
    </source>
</evidence>
<evidence type="ECO:0000259" key="4">
    <source>
        <dbReference type="PROSITE" id="PS01124"/>
    </source>
</evidence>
<dbReference type="PRINTS" id="PR00032">
    <property type="entry name" value="HTHARAC"/>
</dbReference>
<keyword evidence="2" id="KW-0238">DNA-binding</keyword>
<dbReference type="InterPro" id="IPR018060">
    <property type="entry name" value="HTH_AraC"/>
</dbReference>
<dbReference type="PANTHER" id="PTHR47893">
    <property type="entry name" value="REGULATORY PROTEIN PCHR"/>
    <property type="match status" value="1"/>
</dbReference>
<reference evidence="6" key="1">
    <citation type="journal article" date="2019" name="Int. J. Syst. Evol. Microbiol.">
        <title>The Global Catalogue of Microorganisms (GCM) 10K type strain sequencing project: providing services to taxonomists for standard genome sequencing and annotation.</title>
        <authorList>
            <consortium name="The Broad Institute Genomics Platform"/>
            <consortium name="The Broad Institute Genome Sequencing Center for Infectious Disease"/>
            <person name="Wu L."/>
            <person name="Ma J."/>
        </authorList>
    </citation>
    <scope>NUCLEOTIDE SEQUENCE [LARGE SCALE GENOMIC DNA]</scope>
    <source>
        <strain evidence="6">JCM 17858</strain>
    </source>
</reference>
<dbReference type="InterPro" id="IPR009057">
    <property type="entry name" value="Homeodomain-like_sf"/>
</dbReference>